<evidence type="ECO:0000313" key="3">
    <source>
        <dbReference type="EMBL" id="KAF5925981.1"/>
    </source>
</evidence>
<sequence>IFSVHALVSPESPPPALGVKYFPVPDSFWRSHTAKQLCCTFGTESPWPPSQPDAFPVSAGNLHPGHHICTPRAIALGIAGTAGNIGAALTPLLMILTVYSRHLPWIIYGVFPILAAFVVRLLPETRNKPLPDSIQDVENE</sequence>
<dbReference type="GO" id="GO:0016020">
    <property type="term" value="C:membrane"/>
    <property type="evidence" value="ECO:0007669"/>
    <property type="project" value="UniProtKB-SubCell"/>
</dbReference>
<comment type="subcellular location">
    <subcellularLocation>
        <location evidence="1">Membrane</location>
        <topology evidence="1">Multi-pass membrane protein</topology>
    </subcellularLocation>
</comment>
<dbReference type="Proteomes" id="UP000551758">
    <property type="component" value="Unassembled WGS sequence"/>
</dbReference>
<dbReference type="AlphaFoldDB" id="A0A7J7FDE5"/>
<dbReference type="InterPro" id="IPR036259">
    <property type="entry name" value="MFS_trans_sf"/>
</dbReference>
<comment type="caution">
    <text evidence="3">The sequence shown here is derived from an EMBL/GenBank/DDBJ whole genome shotgun (WGS) entry which is preliminary data.</text>
</comment>
<dbReference type="SUPFAM" id="SSF103473">
    <property type="entry name" value="MFS general substrate transporter"/>
    <property type="match status" value="1"/>
</dbReference>
<dbReference type="Gene3D" id="1.20.1250.20">
    <property type="entry name" value="MFS general substrate transporter like domains"/>
    <property type="match status" value="1"/>
</dbReference>
<organism evidence="3 4">
    <name type="scientific">Diceros bicornis minor</name>
    <name type="common">South-central black rhinoceros</name>
    <dbReference type="NCBI Taxonomy" id="77932"/>
    <lineage>
        <taxon>Eukaryota</taxon>
        <taxon>Metazoa</taxon>
        <taxon>Chordata</taxon>
        <taxon>Craniata</taxon>
        <taxon>Vertebrata</taxon>
        <taxon>Euteleostomi</taxon>
        <taxon>Mammalia</taxon>
        <taxon>Eutheria</taxon>
        <taxon>Laurasiatheria</taxon>
        <taxon>Perissodactyla</taxon>
        <taxon>Rhinocerotidae</taxon>
        <taxon>Diceros</taxon>
    </lineage>
</organism>
<gene>
    <name evidence="3" type="ORF">HPG69_016017</name>
</gene>
<reference evidence="3 4" key="1">
    <citation type="journal article" date="2020" name="Mol. Biol. Evol.">
        <title>Interspecific Gene Flow and the Evolution of Specialization in Black and White Rhinoceros.</title>
        <authorList>
            <person name="Moodley Y."/>
            <person name="Westbury M.V."/>
            <person name="Russo I.M."/>
            <person name="Gopalakrishnan S."/>
            <person name="Rakotoarivelo A."/>
            <person name="Olsen R.A."/>
            <person name="Prost S."/>
            <person name="Tunstall T."/>
            <person name="Ryder O.A."/>
            <person name="Dalen L."/>
            <person name="Bruford M.W."/>
        </authorList>
    </citation>
    <scope>NUCLEOTIDE SEQUENCE [LARGE SCALE GENOMIC DNA]</scope>
    <source>
        <strain evidence="3">SBR-YM</strain>
        <tissue evidence="3">Skin</tissue>
    </source>
</reference>
<feature type="transmembrane region" description="Helical" evidence="2">
    <location>
        <begin position="105"/>
        <end position="122"/>
    </location>
</feature>
<evidence type="ECO:0000256" key="1">
    <source>
        <dbReference type="ARBA" id="ARBA00004141"/>
    </source>
</evidence>
<keyword evidence="2" id="KW-0472">Membrane</keyword>
<proteinExistence type="predicted"/>
<keyword evidence="2" id="KW-1133">Transmembrane helix</keyword>
<accession>A0A7J7FDE5</accession>
<dbReference type="EMBL" id="JACDTQ010000807">
    <property type="protein sequence ID" value="KAF5925981.1"/>
    <property type="molecule type" value="Genomic_DNA"/>
</dbReference>
<feature type="non-terminal residue" evidence="3">
    <location>
        <position position="140"/>
    </location>
</feature>
<evidence type="ECO:0000313" key="4">
    <source>
        <dbReference type="Proteomes" id="UP000551758"/>
    </source>
</evidence>
<protein>
    <submittedName>
        <fullName evidence="3">Uncharacterized protein</fullName>
    </submittedName>
</protein>
<keyword evidence="2" id="KW-0812">Transmembrane</keyword>
<feature type="transmembrane region" description="Helical" evidence="2">
    <location>
        <begin position="73"/>
        <end position="99"/>
    </location>
</feature>
<keyword evidence="4" id="KW-1185">Reference proteome</keyword>
<evidence type="ECO:0000256" key="2">
    <source>
        <dbReference type="SAM" id="Phobius"/>
    </source>
</evidence>
<name>A0A7J7FDE5_DICBM</name>